<name>A0AAW0FSQ4_9APHY</name>
<organism evidence="1 2">
    <name type="scientific">Cerrena zonata</name>
    <dbReference type="NCBI Taxonomy" id="2478898"/>
    <lineage>
        <taxon>Eukaryota</taxon>
        <taxon>Fungi</taxon>
        <taxon>Dikarya</taxon>
        <taxon>Basidiomycota</taxon>
        <taxon>Agaricomycotina</taxon>
        <taxon>Agaricomycetes</taxon>
        <taxon>Polyporales</taxon>
        <taxon>Cerrenaceae</taxon>
        <taxon>Cerrena</taxon>
    </lineage>
</organism>
<evidence type="ECO:0000313" key="2">
    <source>
        <dbReference type="Proteomes" id="UP001385951"/>
    </source>
</evidence>
<reference evidence="1 2" key="1">
    <citation type="submission" date="2022-09" db="EMBL/GenBank/DDBJ databases">
        <authorList>
            <person name="Palmer J.M."/>
        </authorList>
    </citation>
    <scope>NUCLEOTIDE SEQUENCE [LARGE SCALE GENOMIC DNA]</scope>
    <source>
        <strain evidence="1 2">DSM 7382</strain>
    </source>
</reference>
<sequence length="150" mass="16991">MYRKSPSGWRIYRNCNPALAPKFSIAVLVYIRCNEKVTVTSQRIQDSTVMASSQIPPPVARAPSFIQFTPKRAMSSFENLVALANYEERLKEARKIVWRNRGEKPVELADLWECLEHAGRGGWRAGGLGFAIRSGVNVILLMARMERIPK</sequence>
<proteinExistence type="predicted"/>
<keyword evidence="2" id="KW-1185">Reference proteome</keyword>
<accession>A0AAW0FSQ4</accession>
<comment type="caution">
    <text evidence="1">The sequence shown here is derived from an EMBL/GenBank/DDBJ whole genome shotgun (WGS) entry which is preliminary data.</text>
</comment>
<protein>
    <submittedName>
        <fullName evidence="1">Uncharacterized protein</fullName>
    </submittedName>
</protein>
<gene>
    <name evidence="1" type="ORF">QCA50_014374</name>
</gene>
<evidence type="ECO:0000313" key="1">
    <source>
        <dbReference type="EMBL" id="KAK7682574.1"/>
    </source>
</evidence>
<dbReference type="AlphaFoldDB" id="A0AAW0FSQ4"/>
<dbReference type="Proteomes" id="UP001385951">
    <property type="component" value="Unassembled WGS sequence"/>
</dbReference>
<dbReference type="EMBL" id="JASBNA010000035">
    <property type="protein sequence ID" value="KAK7682574.1"/>
    <property type="molecule type" value="Genomic_DNA"/>
</dbReference>